<dbReference type="Proteomes" id="UP000823388">
    <property type="component" value="Chromosome 8N"/>
</dbReference>
<evidence type="ECO:0000256" key="1">
    <source>
        <dbReference type="SAM" id="MobiDB-lite"/>
    </source>
</evidence>
<comment type="caution">
    <text evidence="2">The sequence shown here is derived from an EMBL/GenBank/DDBJ whole genome shotgun (WGS) entry which is preliminary data.</text>
</comment>
<reference evidence="2" key="1">
    <citation type="submission" date="2020-05" db="EMBL/GenBank/DDBJ databases">
        <title>WGS assembly of Panicum virgatum.</title>
        <authorList>
            <person name="Lovell J.T."/>
            <person name="Jenkins J."/>
            <person name="Shu S."/>
            <person name="Juenger T.E."/>
            <person name="Schmutz J."/>
        </authorList>
    </citation>
    <scope>NUCLEOTIDE SEQUENCE</scope>
    <source>
        <strain evidence="2">AP13</strain>
    </source>
</reference>
<evidence type="ECO:0000313" key="2">
    <source>
        <dbReference type="EMBL" id="KAG2557679.1"/>
    </source>
</evidence>
<feature type="region of interest" description="Disordered" evidence="1">
    <location>
        <begin position="86"/>
        <end position="133"/>
    </location>
</feature>
<protein>
    <submittedName>
        <fullName evidence="2">Uncharacterized protein</fullName>
    </submittedName>
</protein>
<dbReference type="AlphaFoldDB" id="A0A8T0PAI6"/>
<name>A0A8T0PAI6_PANVG</name>
<organism evidence="2 3">
    <name type="scientific">Panicum virgatum</name>
    <name type="common">Blackwell switchgrass</name>
    <dbReference type="NCBI Taxonomy" id="38727"/>
    <lineage>
        <taxon>Eukaryota</taxon>
        <taxon>Viridiplantae</taxon>
        <taxon>Streptophyta</taxon>
        <taxon>Embryophyta</taxon>
        <taxon>Tracheophyta</taxon>
        <taxon>Spermatophyta</taxon>
        <taxon>Magnoliopsida</taxon>
        <taxon>Liliopsida</taxon>
        <taxon>Poales</taxon>
        <taxon>Poaceae</taxon>
        <taxon>PACMAD clade</taxon>
        <taxon>Panicoideae</taxon>
        <taxon>Panicodae</taxon>
        <taxon>Paniceae</taxon>
        <taxon>Panicinae</taxon>
        <taxon>Panicum</taxon>
        <taxon>Panicum sect. Hiantes</taxon>
    </lineage>
</organism>
<accession>A0A8T0PAI6</accession>
<sequence>MSSSVSTGQTVPISPTGANLAICLAFLPCPATCHPPPAWSRPLFRPLSRAARLPAGDCAAAAALPGTLTVALHLLVDRALRPLHSPARGLRAPPAAAPSSFAGRELRSGGSRSDPAAAAPPCSPAASSGGRRASLLPGQELRWPHAPPAARASLLPVLSFAGRYASLLACHELRRPQAPPCSLAASSFARRRTACARWP</sequence>
<evidence type="ECO:0000313" key="3">
    <source>
        <dbReference type="Proteomes" id="UP000823388"/>
    </source>
</evidence>
<dbReference type="EMBL" id="CM029052">
    <property type="protein sequence ID" value="KAG2557679.1"/>
    <property type="molecule type" value="Genomic_DNA"/>
</dbReference>
<gene>
    <name evidence="2" type="ORF">PVAP13_8NG229201</name>
</gene>
<keyword evidence="3" id="KW-1185">Reference proteome</keyword>
<proteinExistence type="predicted"/>